<accession>A0A1X0BPG4</accession>
<proteinExistence type="predicted"/>
<name>A0A1X0BPG4_MYCCF</name>
<dbReference type="RefSeq" id="WP_067224911.1">
    <property type="nucleotide sequence ID" value="NZ_AP022591.1"/>
</dbReference>
<dbReference type="SUPFAM" id="SSF46785">
    <property type="entry name" value="Winged helix' DNA-binding domain"/>
    <property type="match status" value="1"/>
</dbReference>
<dbReference type="Proteomes" id="UP000466431">
    <property type="component" value="Chromosome"/>
</dbReference>
<dbReference type="KEGG" id="mcee:MCEL_46330"/>
<dbReference type="Pfam" id="PF12802">
    <property type="entry name" value="MarR_2"/>
    <property type="match status" value="1"/>
</dbReference>
<dbReference type="SMART" id="SM00347">
    <property type="entry name" value="HTH_MARR"/>
    <property type="match status" value="1"/>
</dbReference>
<evidence type="ECO:0000313" key="2">
    <source>
        <dbReference type="Proteomes" id="UP000466431"/>
    </source>
</evidence>
<evidence type="ECO:0000313" key="1">
    <source>
        <dbReference type="EMBL" id="BBY46338.1"/>
    </source>
</evidence>
<dbReference type="Gene3D" id="1.10.10.10">
    <property type="entry name" value="Winged helix-like DNA-binding domain superfamily/Winged helix DNA-binding domain"/>
    <property type="match status" value="1"/>
</dbReference>
<dbReference type="OrthoDB" id="122135at2"/>
<dbReference type="PANTHER" id="PTHR33164:SF99">
    <property type="entry name" value="MARR FAMILY REGULATORY PROTEIN"/>
    <property type="match status" value="1"/>
</dbReference>
<dbReference type="GO" id="GO:0006950">
    <property type="term" value="P:response to stress"/>
    <property type="evidence" value="ECO:0007669"/>
    <property type="project" value="TreeGrafter"/>
</dbReference>
<dbReference type="PANTHER" id="PTHR33164">
    <property type="entry name" value="TRANSCRIPTIONAL REGULATOR, MARR FAMILY"/>
    <property type="match status" value="1"/>
</dbReference>
<dbReference type="STRING" id="1249101.BST21_18670"/>
<dbReference type="InterPro" id="IPR000835">
    <property type="entry name" value="HTH_MarR-typ"/>
</dbReference>
<dbReference type="InterPro" id="IPR036388">
    <property type="entry name" value="WH-like_DNA-bd_sf"/>
</dbReference>
<organism evidence="1 2">
    <name type="scientific">Mycolicibacterium celeriflavum</name>
    <name type="common">Mycobacterium celeriflavum</name>
    <dbReference type="NCBI Taxonomy" id="1249101"/>
    <lineage>
        <taxon>Bacteria</taxon>
        <taxon>Bacillati</taxon>
        <taxon>Actinomycetota</taxon>
        <taxon>Actinomycetes</taxon>
        <taxon>Mycobacteriales</taxon>
        <taxon>Mycobacteriaceae</taxon>
        <taxon>Mycolicibacterium</taxon>
    </lineage>
</organism>
<dbReference type="EMBL" id="AP022591">
    <property type="protein sequence ID" value="BBY46338.1"/>
    <property type="molecule type" value="Genomic_DNA"/>
</dbReference>
<dbReference type="InterPro" id="IPR039422">
    <property type="entry name" value="MarR/SlyA-like"/>
</dbReference>
<dbReference type="GO" id="GO:0003700">
    <property type="term" value="F:DNA-binding transcription factor activity"/>
    <property type="evidence" value="ECO:0007669"/>
    <property type="project" value="InterPro"/>
</dbReference>
<sequence length="149" mass="16574">MTDWVSTATLMFIGHRAAEARVMQALVAAGADDITLAQSRLMQRLDLRHVNSSGMRLTDLAEQARVTKQTAGALLEQLERSGYVVRTPDPTDARARLVTLSDKGMAVCRAAGAEIAKVEDEWRSFLGERKFQQLREALTALREITDPYR</sequence>
<protein>
    <submittedName>
        <fullName evidence="1">MarR family transcriptional regulator</fullName>
    </submittedName>
</protein>
<dbReference type="InterPro" id="IPR036390">
    <property type="entry name" value="WH_DNA-bd_sf"/>
</dbReference>
<reference evidence="1 2" key="1">
    <citation type="journal article" date="2019" name="Emerg. Microbes Infect.">
        <title>Comprehensive subspecies identification of 175 nontuberculous mycobacteria species based on 7547 genomic profiles.</title>
        <authorList>
            <person name="Matsumoto Y."/>
            <person name="Kinjo T."/>
            <person name="Motooka D."/>
            <person name="Nabeya D."/>
            <person name="Jung N."/>
            <person name="Uechi K."/>
            <person name="Horii T."/>
            <person name="Iida T."/>
            <person name="Fujita J."/>
            <person name="Nakamura S."/>
        </authorList>
    </citation>
    <scope>NUCLEOTIDE SEQUENCE [LARGE SCALE GENOMIC DNA]</scope>
    <source>
        <strain evidence="1 2">JCM 18439</strain>
    </source>
</reference>
<dbReference type="AlphaFoldDB" id="A0A1X0BPG4"/>
<gene>
    <name evidence="1" type="ORF">MCEL_46330</name>
</gene>
<keyword evidence="2" id="KW-1185">Reference proteome</keyword>
<dbReference type="PROSITE" id="PS50995">
    <property type="entry name" value="HTH_MARR_2"/>
    <property type="match status" value="1"/>
</dbReference>